<organism evidence="1 2">
    <name type="scientific">Forsythia ovata</name>
    <dbReference type="NCBI Taxonomy" id="205694"/>
    <lineage>
        <taxon>Eukaryota</taxon>
        <taxon>Viridiplantae</taxon>
        <taxon>Streptophyta</taxon>
        <taxon>Embryophyta</taxon>
        <taxon>Tracheophyta</taxon>
        <taxon>Spermatophyta</taxon>
        <taxon>Magnoliopsida</taxon>
        <taxon>eudicotyledons</taxon>
        <taxon>Gunneridae</taxon>
        <taxon>Pentapetalae</taxon>
        <taxon>asterids</taxon>
        <taxon>lamiids</taxon>
        <taxon>Lamiales</taxon>
        <taxon>Oleaceae</taxon>
        <taxon>Forsythieae</taxon>
        <taxon>Forsythia</taxon>
    </lineage>
</organism>
<dbReference type="Proteomes" id="UP001604277">
    <property type="component" value="Unassembled WGS sequence"/>
</dbReference>
<accession>A0ABD1UWW4</accession>
<dbReference type="AlphaFoldDB" id="A0ABD1UWW4"/>
<reference evidence="2" key="1">
    <citation type="submission" date="2024-07" db="EMBL/GenBank/DDBJ databases">
        <title>Two chromosome-level genome assemblies of Korean endemic species Abeliophyllum distichum and Forsythia ovata (Oleaceae).</title>
        <authorList>
            <person name="Jang H."/>
        </authorList>
    </citation>
    <scope>NUCLEOTIDE SEQUENCE [LARGE SCALE GENOMIC DNA]</scope>
</reference>
<sequence>MLNKGPKVSMVVKLCLHHRVRGQLRMNIQLLMCSHLWRIFWQSHPQRHLSSADPDGANQGTYRIADAQILGVFKLTPALYFVKLQEVLCKAARRYLLTSDKEKVPKAKPPPPVSEAP</sequence>
<gene>
    <name evidence="1" type="ORF">Fot_22140</name>
</gene>
<name>A0ABD1UWW4_9LAMI</name>
<evidence type="ECO:0000313" key="2">
    <source>
        <dbReference type="Proteomes" id="UP001604277"/>
    </source>
</evidence>
<evidence type="ECO:0000313" key="1">
    <source>
        <dbReference type="EMBL" id="KAL2529539.1"/>
    </source>
</evidence>
<comment type="caution">
    <text evidence="1">The sequence shown here is derived from an EMBL/GenBank/DDBJ whole genome shotgun (WGS) entry which is preliminary data.</text>
</comment>
<keyword evidence="2" id="KW-1185">Reference proteome</keyword>
<proteinExistence type="predicted"/>
<protein>
    <submittedName>
        <fullName evidence="1">Uncharacterized protein</fullName>
    </submittedName>
</protein>
<dbReference type="EMBL" id="JBFOLJ010000006">
    <property type="protein sequence ID" value="KAL2529539.1"/>
    <property type="molecule type" value="Genomic_DNA"/>
</dbReference>